<dbReference type="AlphaFoldDB" id="A0AA39LQZ0"/>
<keyword evidence="1" id="KW-1133">Transmembrane helix</keyword>
<evidence type="ECO:0000313" key="2">
    <source>
        <dbReference type="EMBL" id="KAK0406160.1"/>
    </source>
</evidence>
<feature type="transmembrane region" description="Helical" evidence="1">
    <location>
        <begin position="39"/>
        <end position="59"/>
    </location>
</feature>
<protein>
    <submittedName>
        <fullName evidence="2">Uncharacterized protein</fullName>
    </submittedName>
</protein>
<dbReference type="EMBL" id="JAUCMV010000004">
    <property type="protein sequence ID" value="KAK0406160.1"/>
    <property type="molecule type" value="Genomic_DNA"/>
</dbReference>
<name>A0AA39LQZ0_9BILA</name>
<comment type="caution">
    <text evidence="2">The sequence shown here is derived from an EMBL/GenBank/DDBJ whole genome shotgun (WGS) entry which is preliminary data.</text>
</comment>
<accession>A0AA39LQZ0</accession>
<evidence type="ECO:0000256" key="1">
    <source>
        <dbReference type="SAM" id="Phobius"/>
    </source>
</evidence>
<proteinExistence type="predicted"/>
<keyword evidence="3" id="KW-1185">Reference proteome</keyword>
<keyword evidence="1" id="KW-0812">Transmembrane</keyword>
<gene>
    <name evidence="2" type="ORF">QR680_018402</name>
</gene>
<organism evidence="2 3">
    <name type="scientific">Steinernema hermaphroditum</name>
    <dbReference type="NCBI Taxonomy" id="289476"/>
    <lineage>
        <taxon>Eukaryota</taxon>
        <taxon>Metazoa</taxon>
        <taxon>Ecdysozoa</taxon>
        <taxon>Nematoda</taxon>
        <taxon>Chromadorea</taxon>
        <taxon>Rhabditida</taxon>
        <taxon>Tylenchina</taxon>
        <taxon>Panagrolaimomorpha</taxon>
        <taxon>Strongyloidoidea</taxon>
        <taxon>Steinernematidae</taxon>
        <taxon>Steinernema</taxon>
    </lineage>
</organism>
<evidence type="ECO:0000313" key="3">
    <source>
        <dbReference type="Proteomes" id="UP001175271"/>
    </source>
</evidence>
<keyword evidence="1" id="KW-0472">Membrane</keyword>
<reference evidence="2" key="1">
    <citation type="submission" date="2023-06" db="EMBL/GenBank/DDBJ databases">
        <title>Genomic analysis of the entomopathogenic nematode Steinernema hermaphroditum.</title>
        <authorList>
            <person name="Schwarz E.M."/>
            <person name="Heppert J.K."/>
            <person name="Baniya A."/>
            <person name="Schwartz H.T."/>
            <person name="Tan C.-H."/>
            <person name="Antoshechkin I."/>
            <person name="Sternberg P.W."/>
            <person name="Goodrich-Blair H."/>
            <person name="Dillman A.R."/>
        </authorList>
    </citation>
    <scope>NUCLEOTIDE SEQUENCE</scope>
    <source>
        <strain evidence="2">PS9179</strain>
        <tissue evidence="2">Whole animal</tissue>
    </source>
</reference>
<dbReference type="Proteomes" id="UP001175271">
    <property type="component" value="Unassembled WGS sequence"/>
</dbReference>
<sequence>MIAIMDSVLDVIVQISQVVGQTRSLIDNFQTLHGMKKEVGIMTIFVLLHFVCKRIVAYYKRRKAVR</sequence>